<protein>
    <submittedName>
        <fullName evidence="2">Uncharacterized protein</fullName>
    </submittedName>
</protein>
<sequence>MGEDDTNDDGGGGGDEEEEEDIDDDNDDDDEEEEEEEDNDNNNRNDENVALLIEPDIGNINQEVPCDGNKFHDDYFDGAYINIVPNVTPESHSAQGNHNSSIQGIDALPLMCNSEAQPIRSGATQTGSMSKSIAPLIIDEDYFT</sequence>
<proteinExistence type="predicted"/>
<evidence type="ECO:0000313" key="3">
    <source>
        <dbReference type="Proteomes" id="UP000237105"/>
    </source>
</evidence>
<keyword evidence="3" id="KW-1185">Reference proteome</keyword>
<gene>
    <name evidence="2" type="ORF">PanWU01x14_008990</name>
</gene>
<feature type="region of interest" description="Disordered" evidence="1">
    <location>
        <begin position="1"/>
        <end position="49"/>
    </location>
</feature>
<dbReference type="Proteomes" id="UP000237105">
    <property type="component" value="Unassembled WGS sequence"/>
</dbReference>
<accession>A0A2P5E2D1</accession>
<feature type="compositionally biased region" description="Acidic residues" evidence="1">
    <location>
        <begin position="1"/>
        <end position="40"/>
    </location>
</feature>
<organism evidence="2 3">
    <name type="scientific">Parasponia andersonii</name>
    <name type="common">Sponia andersonii</name>
    <dbReference type="NCBI Taxonomy" id="3476"/>
    <lineage>
        <taxon>Eukaryota</taxon>
        <taxon>Viridiplantae</taxon>
        <taxon>Streptophyta</taxon>
        <taxon>Embryophyta</taxon>
        <taxon>Tracheophyta</taxon>
        <taxon>Spermatophyta</taxon>
        <taxon>Magnoliopsida</taxon>
        <taxon>eudicotyledons</taxon>
        <taxon>Gunneridae</taxon>
        <taxon>Pentapetalae</taxon>
        <taxon>rosids</taxon>
        <taxon>fabids</taxon>
        <taxon>Rosales</taxon>
        <taxon>Cannabaceae</taxon>
        <taxon>Parasponia</taxon>
    </lineage>
</organism>
<comment type="caution">
    <text evidence="2">The sequence shown here is derived from an EMBL/GenBank/DDBJ whole genome shotgun (WGS) entry which is preliminary data.</text>
</comment>
<dbReference type="AlphaFoldDB" id="A0A2P5E2D1"/>
<name>A0A2P5E2D1_PARAD</name>
<evidence type="ECO:0000256" key="1">
    <source>
        <dbReference type="SAM" id="MobiDB-lite"/>
    </source>
</evidence>
<dbReference type="EMBL" id="JXTB01000003">
    <property type="protein sequence ID" value="PON79667.1"/>
    <property type="molecule type" value="Genomic_DNA"/>
</dbReference>
<evidence type="ECO:0000313" key="2">
    <source>
        <dbReference type="EMBL" id="PON79667.1"/>
    </source>
</evidence>
<feature type="non-terminal residue" evidence="2">
    <location>
        <position position="144"/>
    </location>
</feature>
<reference evidence="3" key="1">
    <citation type="submission" date="2016-06" db="EMBL/GenBank/DDBJ databases">
        <title>Parallel loss of symbiosis genes in relatives of nitrogen-fixing non-legume Parasponia.</title>
        <authorList>
            <person name="Van Velzen R."/>
            <person name="Holmer R."/>
            <person name="Bu F."/>
            <person name="Rutten L."/>
            <person name="Van Zeijl A."/>
            <person name="Liu W."/>
            <person name="Santuari L."/>
            <person name="Cao Q."/>
            <person name="Sharma T."/>
            <person name="Shen D."/>
            <person name="Roswanjaya Y."/>
            <person name="Wardhani T."/>
            <person name="Kalhor M.S."/>
            <person name="Jansen J."/>
            <person name="Van den Hoogen J."/>
            <person name="Gungor B."/>
            <person name="Hartog M."/>
            <person name="Hontelez J."/>
            <person name="Verver J."/>
            <person name="Yang W.-C."/>
            <person name="Schijlen E."/>
            <person name="Repin R."/>
            <person name="Schilthuizen M."/>
            <person name="Schranz E."/>
            <person name="Heidstra R."/>
            <person name="Miyata K."/>
            <person name="Fedorova E."/>
            <person name="Kohlen W."/>
            <person name="Bisseling T."/>
            <person name="Smit S."/>
            <person name="Geurts R."/>
        </authorList>
    </citation>
    <scope>NUCLEOTIDE SEQUENCE [LARGE SCALE GENOMIC DNA]</scope>
    <source>
        <strain evidence="3">cv. WU1-14</strain>
    </source>
</reference>